<feature type="transmembrane region" description="Helical" evidence="1">
    <location>
        <begin position="12"/>
        <end position="32"/>
    </location>
</feature>
<sequence length="282" mass="31502">MTTNTITPGPVSRLWMAVPAVSFGGIGIGLLLMEVVEFSYGFWAGIAGCVIASCLLFYQAYSKPRRDLVSLFTPLYAVLIFLLPNEVGSMVIVQVVFAATISLLSVRVEKLFNVKKTEKKTMKQMLNEYIMRIEPLLSRVDEETGHLVAQALLRFKFGLYESATDNCNKALDRLKAIEPYPGVLERALLILRERASGLAISRVVTYPEHVFTEEDSEYLAIHLPENLVDDPATLDLDNTLILLYAVGIETSPLDEQALEEHQRFIIQILESYKEKLAKAAAT</sequence>
<comment type="caution">
    <text evidence="2">The sequence shown here is derived from an EMBL/GenBank/DDBJ whole genome shotgun (WGS) entry which is preliminary data.</text>
</comment>
<accession>A0A101IQ39</accession>
<protein>
    <submittedName>
        <fullName evidence="2">Uncharacterized protein</fullName>
    </submittedName>
</protein>
<proteinExistence type="predicted"/>
<evidence type="ECO:0000313" key="3">
    <source>
        <dbReference type="Proteomes" id="UP000054598"/>
    </source>
</evidence>
<evidence type="ECO:0000313" key="2">
    <source>
        <dbReference type="EMBL" id="KUK98955.1"/>
    </source>
</evidence>
<dbReference type="AlphaFoldDB" id="A0A101IQ39"/>
<dbReference type="EMBL" id="LGHE01000291">
    <property type="protein sequence ID" value="KUK98955.1"/>
    <property type="molecule type" value="Genomic_DNA"/>
</dbReference>
<reference evidence="3" key="1">
    <citation type="journal article" date="2015" name="MBio">
        <title>Genome-Resolved Metagenomic Analysis Reveals Roles for Candidate Phyla and Other Microbial Community Members in Biogeochemical Transformations in Oil Reservoirs.</title>
        <authorList>
            <person name="Hu P."/>
            <person name="Tom L."/>
            <person name="Singh A."/>
            <person name="Thomas B.C."/>
            <person name="Baker B.J."/>
            <person name="Piceno Y.M."/>
            <person name="Andersen G.L."/>
            <person name="Banfield J.F."/>
        </authorList>
    </citation>
    <scope>NUCLEOTIDE SEQUENCE [LARGE SCALE GENOMIC DNA]</scope>
</reference>
<gene>
    <name evidence="2" type="ORF">XE10_1941</name>
</gene>
<keyword evidence="1" id="KW-1133">Transmembrane helix</keyword>
<keyword evidence="1" id="KW-0812">Transmembrane</keyword>
<feature type="transmembrane region" description="Helical" evidence="1">
    <location>
        <begin position="38"/>
        <end position="61"/>
    </location>
</feature>
<organism evidence="2 3">
    <name type="scientific">Methanoculleus marisnigri</name>
    <dbReference type="NCBI Taxonomy" id="2198"/>
    <lineage>
        <taxon>Archaea</taxon>
        <taxon>Methanobacteriati</taxon>
        <taxon>Methanobacteriota</taxon>
        <taxon>Stenosarchaea group</taxon>
        <taxon>Methanomicrobia</taxon>
        <taxon>Methanomicrobiales</taxon>
        <taxon>Methanomicrobiaceae</taxon>
        <taxon>Methanoculleus</taxon>
    </lineage>
</organism>
<evidence type="ECO:0000256" key="1">
    <source>
        <dbReference type="SAM" id="Phobius"/>
    </source>
</evidence>
<keyword evidence="1" id="KW-0472">Membrane</keyword>
<dbReference type="PATRIC" id="fig|2198.3.peg.2127"/>
<dbReference type="Proteomes" id="UP000054598">
    <property type="component" value="Unassembled WGS sequence"/>
</dbReference>
<name>A0A101IQ39_9EURY</name>